<sequence length="266" mass="29509">MVADDASPPPAVPAAAGLAVGRRLRVPKMAELVAAHLRRQIIRGELSAGDALPSEAALMEQFQVSRPTLREAFRVLESESLISVRRGAHGGARVQVPDADVAARYAGFILEHRGTTLEDVYDARLVLEPPCVALLAERRTDEDVARLKAALKAHDDVRDDHDLTIRTHTAFHTLLIEMTRNQTLQVLIGMIDHIIALANWSHIAADAGTPQHLRAIRRGLRAHHLAVEHIEARDPVAAEAIWRKHLEEAREYLLRADFRTVLDLMD</sequence>
<dbReference type="InterPro" id="IPR008920">
    <property type="entry name" value="TF_FadR/GntR_C"/>
</dbReference>
<dbReference type="PROSITE" id="PS50949">
    <property type="entry name" value="HTH_GNTR"/>
    <property type="match status" value="1"/>
</dbReference>
<reference evidence="5 6" key="1">
    <citation type="submission" date="2019-07" db="EMBL/GenBank/DDBJ databases">
        <title>Whole genome shotgun sequence of Pseudonocardia sulfidoxydans NBRC 16205.</title>
        <authorList>
            <person name="Hosoyama A."/>
            <person name="Uohara A."/>
            <person name="Ohji S."/>
            <person name="Ichikawa N."/>
        </authorList>
    </citation>
    <scope>NUCLEOTIDE SEQUENCE [LARGE SCALE GENOMIC DNA]</scope>
    <source>
        <strain evidence="5 6">NBRC 16205</strain>
    </source>
</reference>
<feature type="domain" description="HTH gntR-type" evidence="4">
    <location>
        <begin position="27"/>
        <end position="97"/>
    </location>
</feature>
<dbReference type="Pfam" id="PF07729">
    <property type="entry name" value="FCD"/>
    <property type="match status" value="1"/>
</dbReference>
<keyword evidence="6" id="KW-1185">Reference proteome</keyword>
<dbReference type="Proteomes" id="UP000321685">
    <property type="component" value="Unassembled WGS sequence"/>
</dbReference>
<dbReference type="InterPro" id="IPR000524">
    <property type="entry name" value="Tscrpt_reg_HTH_GntR"/>
</dbReference>
<keyword evidence="3" id="KW-0804">Transcription</keyword>
<dbReference type="SMART" id="SM00345">
    <property type="entry name" value="HTH_GNTR"/>
    <property type="match status" value="1"/>
</dbReference>
<organism evidence="5 6">
    <name type="scientific">Pseudonocardia sulfidoxydans NBRC 16205</name>
    <dbReference type="NCBI Taxonomy" id="1223511"/>
    <lineage>
        <taxon>Bacteria</taxon>
        <taxon>Bacillati</taxon>
        <taxon>Actinomycetota</taxon>
        <taxon>Actinomycetes</taxon>
        <taxon>Pseudonocardiales</taxon>
        <taxon>Pseudonocardiaceae</taxon>
        <taxon>Pseudonocardia</taxon>
    </lineage>
</organism>
<dbReference type="InterPro" id="IPR036388">
    <property type="entry name" value="WH-like_DNA-bd_sf"/>
</dbReference>
<dbReference type="SUPFAM" id="SSF48008">
    <property type="entry name" value="GntR ligand-binding domain-like"/>
    <property type="match status" value="1"/>
</dbReference>
<dbReference type="SMART" id="SM00895">
    <property type="entry name" value="FCD"/>
    <property type="match status" value="1"/>
</dbReference>
<dbReference type="Gene3D" id="1.10.10.10">
    <property type="entry name" value="Winged helix-like DNA-binding domain superfamily/Winged helix DNA-binding domain"/>
    <property type="match status" value="1"/>
</dbReference>
<dbReference type="PRINTS" id="PR00035">
    <property type="entry name" value="HTHGNTR"/>
</dbReference>
<gene>
    <name evidence="5" type="ORF">PSU4_53180</name>
</gene>
<dbReference type="InterPro" id="IPR036390">
    <property type="entry name" value="WH_DNA-bd_sf"/>
</dbReference>
<dbReference type="InterPro" id="IPR011711">
    <property type="entry name" value="GntR_C"/>
</dbReference>
<evidence type="ECO:0000259" key="4">
    <source>
        <dbReference type="PROSITE" id="PS50949"/>
    </source>
</evidence>
<dbReference type="SUPFAM" id="SSF46785">
    <property type="entry name" value="Winged helix' DNA-binding domain"/>
    <property type="match status" value="1"/>
</dbReference>
<comment type="caution">
    <text evidence="5">The sequence shown here is derived from an EMBL/GenBank/DDBJ whole genome shotgun (WGS) entry which is preliminary data.</text>
</comment>
<dbReference type="RefSeq" id="WP_246115363.1">
    <property type="nucleotide sequence ID" value="NZ_BJVJ01000086.1"/>
</dbReference>
<keyword evidence="2" id="KW-0238">DNA-binding</keyword>
<dbReference type="GO" id="GO:0003700">
    <property type="term" value="F:DNA-binding transcription factor activity"/>
    <property type="evidence" value="ECO:0007669"/>
    <property type="project" value="InterPro"/>
</dbReference>
<evidence type="ECO:0000256" key="2">
    <source>
        <dbReference type="ARBA" id="ARBA00023125"/>
    </source>
</evidence>
<keyword evidence="1" id="KW-0805">Transcription regulation</keyword>
<accession>A0A511DRJ6</accession>
<dbReference type="EMBL" id="BJVJ01000086">
    <property type="protein sequence ID" value="GEL26364.1"/>
    <property type="molecule type" value="Genomic_DNA"/>
</dbReference>
<dbReference type="AlphaFoldDB" id="A0A511DRJ6"/>
<dbReference type="PANTHER" id="PTHR43537">
    <property type="entry name" value="TRANSCRIPTIONAL REGULATOR, GNTR FAMILY"/>
    <property type="match status" value="1"/>
</dbReference>
<protein>
    <submittedName>
        <fullName evidence="5">GntR family transcriptional regulator</fullName>
    </submittedName>
</protein>
<evidence type="ECO:0000313" key="5">
    <source>
        <dbReference type="EMBL" id="GEL26364.1"/>
    </source>
</evidence>
<dbReference type="PANTHER" id="PTHR43537:SF5">
    <property type="entry name" value="UXU OPERON TRANSCRIPTIONAL REGULATOR"/>
    <property type="match status" value="1"/>
</dbReference>
<dbReference type="CDD" id="cd07377">
    <property type="entry name" value="WHTH_GntR"/>
    <property type="match status" value="1"/>
</dbReference>
<dbReference type="GO" id="GO:0003677">
    <property type="term" value="F:DNA binding"/>
    <property type="evidence" value="ECO:0007669"/>
    <property type="project" value="UniProtKB-KW"/>
</dbReference>
<evidence type="ECO:0000256" key="1">
    <source>
        <dbReference type="ARBA" id="ARBA00023015"/>
    </source>
</evidence>
<evidence type="ECO:0000256" key="3">
    <source>
        <dbReference type="ARBA" id="ARBA00023163"/>
    </source>
</evidence>
<evidence type="ECO:0000313" key="6">
    <source>
        <dbReference type="Proteomes" id="UP000321685"/>
    </source>
</evidence>
<dbReference type="Pfam" id="PF00392">
    <property type="entry name" value="GntR"/>
    <property type="match status" value="1"/>
</dbReference>
<dbReference type="Gene3D" id="1.20.120.530">
    <property type="entry name" value="GntR ligand-binding domain-like"/>
    <property type="match status" value="1"/>
</dbReference>
<name>A0A511DRJ6_9PSEU</name>
<proteinExistence type="predicted"/>